<organism evidence="2 3">
    <name type="scientific">Azospirillum oleiclasticum</name>
    <dbReference type="NCBI Taxonomy" id="2735135"/>
    <lineage>
        <taxon>Bacteria</taxon>
        <taxon>Pseudomonadati</taxon>
        <taxon>Pseudomonadota</taxon>
        <taxon>Alphaproteobacteria</taxon>
        <taxon>Rhodospirillales</taxon>
        <taxon>Azospirillaceae</taxon>
        <taxon>Azospirillum</taxon>
    </lineage>
</organism>
<feature type="signal peptide" evidence="1">
    <location>
        <begin position="1"/>
        <end position="30"/>
    </location>
</feature>
<dbReference type="EMBL" id="JABFDB010000021">
    <property type="protein sequence ID" value="NYZ22736.1"/>
    <property type="molecule type" value="Genomic_DNA"/>
</dbReference>
<evidence type="ECO:0000313" key="2">
    <source>
        <dbReference type="EMBL" id="NYZ22736.1"/>
    </source>
</evidence>
<evidence type="ECO:0008006" key="4">
    <source>
        <dbReference type="Google" id="ProtNLM"/>
    </source>
</evidence>
<keyword evidence="1" id="KW-0732">Signal</keyword>
<evidence type="ECO:0000313" key="3">
    <source>
        <dbReference type="Proteomes" id="UP000584642"/>
    </source>
</evidence>
<keyword evidence="3" id="KW-1185">Reference proteome</keyword>
<dbReference type="PROSITE" id="PS51257">
    <property type="entry name" value="PROKAR_LIPOPROTEIN"/>
    <property type="match status" value="1"/>
</dbReference>
<name>A0ABX2TEH5_9PROT</name>
<reference evidence="2 3" key="1">
    <citation type="submission" date="2020-05" db="EMBL/GenBank/DDBJ databases">
        <title>Azospirillum oleiclasticum sp. nov, a nitrogen-fixing and heavy crude oil-emulsifying bacterium isolated from the crude oil of Yumen Oilfield.</title>
        <authorList>
            <person name="Wu D."/>
            <person name="Cai M."/>
            <person name="Zhang X."/>
        </authorList>
    </citation>
    <scope>NUCLEOTIDE SEQUENCE [LARGE SCALE GENOMIC DNA]</scope>
    <source>
        <strain evidence="2 3">ROY-1-1-2</strain>
    </source>
</reference>
<protein>
    <recommendedName>
        <fullName evidence="4">Lipoprotein</fullName>
    </recommendedName>
</protein>
<sequence>MIRLPSLLAVAVLTLAAVGCTTSAPTTADAAYRQALAAALADGRCTGPAIGEVWAAYDNWYIATGGDVVARSGLEADVLLLQAEVFRARGCDTVARDSYDELLRRFTSDAYAFQRAQALRGLDELPPPFPAPAPTTRVAAVPWR</sequence>
<accession>A0ABX2TEH5</accession>
<comment type="caution">
    <text evidence="2">The sequence shown here is derived from an EMBL/GenBank/DDBJ whole genome shotgun (WGS) entry which is preliminary data.</text>
</comment>
<proteinExistence type="predicted"/>
<evidence type="ECO:0000256" key="1">
    <source>
        <dbReference type="SAM" id="SignalP"/>
    </source>
</evidence>
<dbReference type="RefSeq" id="WP_180284507.1">
    <property type="nucleotide sequence ID" value="NZ_JABFDB010000021.1"/>
</dbReference>
<dbReference type="Proteomes" id="UP000584642">
    <property type="component" value="Unassembled WGS sequence"/>
</dbReference>
<gene>
    <name evidence="2" type="ORF">HND93_23745</name>
</gene>
<feature type="chain" id="PRO_5046050686" description="Lipoprotein" evidence="1">
    <location>
        <begin position="31"/>
        <end position="144"/>
    </location>
</feature>